<keyword evidence="12" id="KW-1185">Reference proteome</keyword>
<comment type="similarity">
    <text evidence="6">Belongs to the ABC-4 integral membrane protein family.</text>
</comment>
<dbReference type="PANTHER" id="PTHR30572">
    <property type="entry name" value="MEMBRANE COMPONENT OF TRANSPORTER-RELATED"/>
    <property type="match status" value="1"/>
</dbReference>
<dbReference type="Proteomes" id="UP001238805">
    <property type="component" value="Chromosome"/>
</dbReference>
<keyword evidence="4 8" id="KW-1133">Transmembrane helix</keyword>
<evidence type="ECO:0000256" key="3">
    <source>
        <dbReference type="ARBA" id="ARBA00022692"/>
    </source>
</evidence>
<feature type="transmembrane region" description="Helical" evidence="8">
    <location>
        <begin position="351"/>
        <end position="376"/>
    </location>
</feature>
<dbReference type="InterPro" id="IPR025857">
    <property type="entry name" value="MacB_PCD"/>
</dbReference>
<comment type="subcellular location">
    <subcellularLocation>
        <location evidence="1">Cell membrane</location>
        <topology evidence="1">Multi-pass membrane protein</topology>
    </subcellularLocation>
</comment>
<evidence type="ECO:0000256" key="4">
    <source>
        <dbReference type="ARBA" id="ARBA00022989"/>
    </source>
</evidence>
<evidence type="ECO:0000256" key="5">
    <source>
        <dbReference type="ARBA" id="ARBA00023136"/>
    </source>
</evidence>
<feature type="transmembrane region" description="Helical" evidence="8">
    <location>
        <begin position="302"/>
        <end position="327"/>
    </location>
</feature>
<sequence>MSLRESVGLALTSLRANTMRSLLTLLGVIIGIASVITILTLGQSLKSQTAASLEQAGASDYTVQVQARPDPGTPESEAAGPPVADVIKDPDDRISAEMIDQLSATFGDRITDVSVGDSSYVSGTMTAGGRTHATTLKGVNPDHLTLKNITLAQGRALSDDDVQGDRSVAVISPAAVTELFGGDARSALGQEIEFEGDQGFTSLVVVGVYADETGGGIMSGGPAPSTLYVPYPVEQRVAESTGTWDSVTVRVDAADSASGSVRQDLQRFVDRWYSDNPDYRAVITDMKKELEQFSTMLSSMSIGLSAIGSISLLVGGIGVMNIMLITVTERTREIGVRKALGATRRDIRTQFVVESMIVCLIGGLVGIVLGGAFGMIGSTLLGALVFPPLGGVLVALVFSLAIGLFFGYYPANKAARLDPIEALRYE</sequence>
<keyword evidence="5 8" id="KW-0472">Membrane</keyword>
<evidence type="ECO:0000313" key="11">
    <source>
        <dbReference type="EMBL" id="WIM71320.1"/>
    </source>
</evidence>
<keyword evidence="2" id="KW-1003">Cell membrane</keyword>
<evidence type="ECO:0000259" key="10">
    <source>
        <dbReference type="Pfam" id="PF12704"/>
    </source>
</evidence>
<proteinExistence type="inferred from homology"/>
<evidence type="ECO:0000256" key="8">
    <source>
        <dbReference type="SAM" id="Phobius"/>
    </source>
</evidence>
<dbReference type="Pfam" id="PF02687">
    <property type="entry name" value="FtsX"/>
    <property type="match status" value="1"/>
</dbReference>
<reference evidence="11 12" key="1">
    <citation type="submission" date="2023-05" db="EMBL/GenBank/DDBJ databases">
        <title>Corynebacterium suedekumii sp. nov. and Corynebacterium breve sp. nov. isolated from raw cow's milk.</title>
        <authorList>
            <person name="Baer M.K."/>
            <person name="Mehl L."/>
            <person name="Hellmuth R."/>
            <person name="Marke G."/>
            <person name="Lipski A."/>
        </authorList>
    </citation>
    <scope>NUCLEOTIDE SEQUENCE [LARGE SCALE GENOMIC DNA]</scope>
    <source>
        <strain evidence="11 12">LM112</strain>
    </source>
</reference>
<dbReference type="Pfam" id="PF12704">
    <property type="entry name" value="MacB_PCD"/>
    <property type="match status" value="1"/>
</dbReference>
<dbReference type="InterPro" id="IPR003838">
    <property type="entry name" value="ABC3_permease_C"/>
</dbReference>
<dbReference type="PANTHER" id="PTHR30572:SF4">
    <property type="entry name" value="ABC TRANSPORTER PERMEASE YTRF"/>
    <property type="match status" value="1"/>
</dbReference>
<protein>
    <submittedName>
        <fullName evidence="11">ABC transporter permease</fullName>
    </submittedName>
</protein>
<feature type="domain" description="ABC3 transporter permease C-terminal" evidence="9">
    <location>
        <begin position="307"/>
        <end position="419"/>
    </location>
</feature>
<keyword evidence="3 8" id="KW-0812">Transmembrane</keyword>
<feature type="transmembrane region" description="Helical" evidence="8">
    <location>
        <begin position="388"/>
        <end position="409"/>
    </location>
</feature>
<dbReference type="InterPro" id="IPR050250">
    <property type="entry name" value="Macrolide_Exporter_MacB"/>
</dbReference>
<dbReference type="RefSeq" id="WP_284875892.1">
    <property type="nucleotide sequence ID" value="NZ_CP126970.1"/>
</dbReference>
<evidence type="ECO:0000256" key="1">
    <source>
        <dbReference type="ARBA" id="ARBA00004651"/>
    </source>
</evidence>
<name>A0ABY8VRD1_9CORY</name>
<organism evidence="11 12">
    <name type="scientific">Corynebacterium suedekumii</name>
    <dbReference type="NCBI Taxonomy" id="3049801"/>
    <lineage>
        <taxon>Bacteria</taxon>
        <taxon>Bacillati</taxon>
        <taxon>Actinomycetota</taxon>
        <taxon>Actinomycetes</taxon>
        <taxon>Mycobacteriales</taxon>
        <taxon>Corynebacteriaceae</taxon>
        <taxon>Corynebacterium</taxon>
    </lineage>
</organism>
<accession>A0ABY8VRD1</accession>
<feature type="transmembrane region" description="Helical" evidence="8">
    <location>
        <begin position="21"/>
        <end position="42"/>
    </location>
</feature>
<evidence type="ECO:0000313" key="12">
    <source>
        <dbReference type="Proteomes" id="UP001238805"/>
    </source>
</evidence>
<gene>
    <name evidence="11" type="ORF">QP029_05965</name>
</gene>
<dbReference type="EMBL" id="CP126970">
    <property type="protein sequence ID" value="WIM71320.1"/>
    <property type="molecule type" value="Genomic_DNA"/>
</dbReference>
<feature type="region of interest" description="Disordered" evidence="7">
    <location>
        <begin position="65"/>
        <end position="84"/>
    </location>
</feature>
<evidence type="ECO:0000259" key="9">
    <source>
        <dbReference type="Pfam" id="PF02687"/>
    </source>
</evidence>
<evidence type="ECO:0000256" key="2">
    <source>
        <dbReference type="ARBA" id="ARBA00022475"/>
    </source>
</evidence>
<evidence type="ECO:0000256" key="6">
    <source>
        <dbReference type="ARBA" id="ARBA00038076"/>
    </source>
</evidence>
<evidence type="ECO:0000256" key="7">
    <source>
        <dbReference type="SAM" id="MobiDB-lite"/>
    </source>
</evidence>
<feature type="domain" description="MacB-like periplasmic core" evidence="10">
    <location>
        <begin position="21"/>
        <end position="257"/>
    </location>
</feature>